<feature type="region of interest" description="Disordered" evidence="5">
    <location>
        <begin position="305"/>
        <end position="372"/>
    </location>
</feature>
<evidence type="ECO:0000313" key="8">
    <source>
        <dbReference type="Proteomes" id="UP001206595"/>
    </source>
</evidence>
<evidence type="ECO:0000256" key="5">
    <source>
        <dbReference type="SAM" id="MobiDB-lite"/>
    </source>
</evidence>
<sequence length="467" mass="50350">MSRHRNVRNLDIDDVLAEDDYSDEEVYDQAEGGGMDLSEMSEEDRTAMDEGVAHIYSVIGDDTSISLQTIQETLWYYYFDQEESVNFLLDTIAKQKSAQAKEASKAAASKDGDINRMIRRRRLAALTALPDNQKCNGRPITPPTDRPVSLLSNNGQTSTRMRQTRGTGSSLSNLRMKMASQKADSLSPSKTSVAAEGTNLKTGENSSTPGKLSSLANTRPGARPSALSALAQQSKAKSGSSSLQRLASRSQAGGGQESKSILPKVSNDADVASSTSALAKLALKHQTKPAMKGLAALATSRKSPSFSAASALPSSETTDHGIEKPPPTATTPQRSSNISAEDKNIPSTMAENDKQFHRSPNPVQTSNEIPKDNKEKLTFGYLDHPLCAPPSSVAEFLFTPLKSNFERLEMSQLNISTASKSLNATIYQNIMPSSKNVRAFKFDAPSPDDTVRNAQSRRKGVLTKGST</sequence>
<evidence type="ECO:0000256" key="1">
    <source>
        <dbReference type="ARBA" id="ARBA00004496"/>
    </source>
</evidence>
<protein>
    <recommendedName>
        <fullName evidence="6">HBS1-like protein N-terminal domain-containing protein</fullName>
    </recommendedName>
</protein>
<evidence type="ECO:0000256" key="2">
    <source>
        <dbReference type="ARBA" id="ARBA00022490"/>
    </source>
</evidence>
<proteinExistence type="predicted"/>
<reference evidence="7" key="1">
    <citation type="submission" date="2021-06" db="EMBL/GenBank/DDBJ databases">
        <authorList>
            <consortium name="DOE Joint Genome Institute"/>
            <person name="Mondo S.J."/>
            <person name="Amses K.R."/>
            <person name="Simmons D.R."/>
            <person name="Longcore J.E."/>
            <person name="Seto K."/>
            <person name="Alves G.H."/>
            <person name="Bonds A.E."/>
            <person name="Quandt C.A."/>
            <person name="Davis W.J."/>
            <person name="Chang Y."/>
            <person name="Letcher P.M."/>
            <person name="Powell M.J."/>
            <person name="Kuo A."/>
            <person name="Labutti K."/>
            <person name="Pangilinan J."/>
            <person name="Andreopoulos W."/>
            <person name="Tritt A."/>
            <person name="Riley R."/>
            <person name="Hundley H."/>
            <person name="Johnson J."/>
            <person name="Lipzen A."/>
            <person name="Barry K."/>
            <person name="Berbee M.L."/>
            <person name="Buchler N.E."/>
            <person name="Grigoriev I.V."/>
            <person name="Spatafora J.W."/>
            <person name="Stajich J.E."/>
            <person name="James T.Y."/>
        </authorList>
    </citation>
    <scope>NUCLEOTIDE SEQUENCE</scope>
    <source>
        <strain evidence="7">AG</strain>
    </source>
</reference>
<accession>A0AAD5EAB5</accession>
<feature type="region of interest" description="Disordered" evidence="5">
    <location>
        <begin position="443"/>
        <end position="467"/>
    </location>
</feature>
<reference evidence="7" key="2">
    <citation type="journal article" date="2022" name="Proc. Natl. Acad. Sci. U.S.A.">
        <title>Diploid-dominant life cycles characterize the early evolution of Fungi.</title>
        <authorList>
            <person name="Amses K.R."/>
            <person name="Simmons D.R."/>
            <person name="Longcore J.E."/>
            <person name="Mondo S.J."/>
            <person name="Seto K."/>
            <person name="Jeronimo G.H."/>
            <person name="Bonds A.E."/>
            <person name="Quandt C.A."/>
            <person name="Davis W.J."/>
            <person name="Chang Y."/>
            <person name="Federici B.A."/>
            <person name="Kuo A."/>
            <person name="LaButti K."/>
            <person name="Pangilinan J."/>
            <person name="Andreopoulos W."/>
            <person name="Tritt A."/>
            <person name="Riley R."/>
            <person name="Hundley H."/>
            <person name="Johnson J."/>
            <person name="Lipzen A."/>
            <person name="Barry K."/>
            <person name="Lang B.F."/>
            <person name="Cuomo C.A."/>
            <person name="Buchler N.E."/>
            <person name="Grigoriev I.V."/>
            <person name="Spatafora J.W."/>
            <person name="Stajich J.E."/>
            <person name="James T.Y."/>
        </authorList>
    </citation>
    <scope>NUCLEOTIDE SEQUENCE</scope>
    <source>
        <strain evidence="7">AG</strain>
    </source>
</reference>
<comment type="subcellular location">
    <subcellularLocation>
        <location evidence="1">Cytoplasm</location>
    </subcellularLocation>
</comment>
<evidence type="ECO:0000256" key="4">
    <source>
        <dbReference type="ARBA" id="ARBA00022917"/>
    </source>
</evidence>
<comment type="caution">
    <text evidence="7">The sequence shown here is derived from an EMBL/GenBank/DDBJ whole genome shotgun (WGS) entry which is preliminary data.</text>
</comment>
<dbReference type="GO" id="GO:0006412">
    <property type="term" value="P:translation"/>
    <property type="evidence" value="ECO:0007669"/>
    <property type="project" value="UniProtKB-KW"/>
</dbReference>
<keyword evidence="4" id="KW-0648">Protein biosynthesis</keyword>
<dbReference type="Proteomes" id="UP001206595">
    <property type="component" value="Unassembled WGS sequence"/>
</dbReference>
<dbReference type="Pfam" id="PF08938">
    <property type="entry name" value="HBS1_N"/>
    <property type="match status" value="1"/>
</dbReference>
<evidence type="ECO:0000259" key="6">
    <source>
        <dbReference type="Pfam" id="PF08938"/>
    </source>
</evidence>
<feature type="compositionally biased region" description="Low complexity" evidence="5">
    <location>
        <begin position="305"/>
        <end position="315"/>
    </location>
</feature>
<feature type="domain" description="HBS1-like protein N-terminal" evidence="6">
    <location>
        <begin position="19"/>
        <end position="96"/>
    </location>
</feature>
<dbReference type="GO" id="GO:0005737">
    <property type="term" value="C:cytoplasm"/>
    <property type="evidence" value="ECO:0007669"/>
    <property type="project" value="UniProtKB-SubCell"/>
</dbReference>
<gene>
    <name evidence="7" type="ORF">K450DRAFT_242435</name>
</gene>
<name>A0AAD5EAB5_UMBRA</name>
<dbReference type="GO" id="GO:0016787">
    <property type="term" value="F:hydrolase activity"/>
    <property type="evidence" value="ECO:0007669"/>
    <property type="project" value="UniProtKB-KW"/>
</dbReference>
<feature type="compositionally biased region" description="Low complexity" evidence="5">
    <location>
        <begin position="225"/>
        <end position="251"/>
    </location>
</feature>
<keyword evidence="2" id="KW-0963">Cytoplasm</keyword>
<dbReference type="AlphaFoldDB" id="A0AAD5EAB5"/>
<feature type="compositionally biased region" description="Polar residues" evidence="5">
    <location>
        <begin position="150"/>
        <end position="173"/>
    </location>
</feature>
<dbReference type="EMBL" id="MU620921">
    <property type="protein sequence ID" value="KAI8579266.1"/>
    <property type="molecule type" value="Genomic_DNA"/>
</dbReference>
<keyword evidence="8" id="KW-1185">Reference proteome</keyword>
<feature type="compositionally biased region" description="Polar residues" evidence="5">
    <location>
        <begin position="199"/>
        <end position="217"/>
    </location>
</feature>
<feature type="compositionally biased region" description="Polar residues" evidence="5">
    <location>
        <begin position="330"/>
        <end position="350"/>
    </location>
</feature>
<feature type="compositionally biased region" description="Polar residues" evidence="5">
    <location>
        <begin position="182"/>
        <end position="192"/>
    </location>
</feature>
<keyword evidence="3" id="KW-0378">Hydrolase</keyword>
<evidence type="ECO:0000313" key="7">
    <source>
        <dbReference type="EMBL" id="KAI8579266.1"/>
    </source>
</evidence>
<evidence type="ECO:0000256" key="3">
    <source>
        <dbReference type="ARBA" id="ARBA00022801"/>
    </source>
</evidence>
<feature type="region of interest" description="Disordered" evidence="5">
    <location>
        <begin position="132"/>
        <end position="265"/>
    </location>
</feature>
<dbReference type="RefSeq" id="XP_051444270.1">
    <property type="nucleotide sequence ID" value="XM_051589254.1"/>
</dbReference>
<dbReference type="InterPro" id="IPR015033">
    <property type="entry name" value="HBS1-like_N"/>
</dbReference>
<organism evidence="7 8">
    <name type="scientific">Umbelopsis ramanniana AG</name>
    <dbReference type="NCBI Taxonomy" id="1314678"/>
    <lineage>
        <taxon>Eukaryota</taxon>
        <taxon>Fungi</taxon>
        <taxon>Fungi incertae sedis</taxon>
        <taxon>Mucoromycota</taxon>
        <taxon>Mucoromycotina</taxon>
        <taxon>Umbelopsidomycetes</taxon>
        <taxon>Umbelopsidales</taxon>
        <taxon>Umbelopsidaceae</taxon>
        <taxon>Umbelopsis</taxon>
    </lineage>
</organism>
<dbReference type="GeneID" id="75914599"/>